<comment type="caution">
    <text evidence="2">The sequence shown here is derived from an EMBL/GenBank/DDBJ whole genome shotgun (WGS) entry which is preliminary data.</text>
</comment>
<feature type="transmembrane region" description="Helical" evidence="1">
    <location>
        <begin position="52"/>
        <end position="79"/>
    </location>
</feature>
<feature type="transmembrane region" description="Helical" evidence="1">
    <location>
        <begin position="7"/>
        <end position="28"/>
    </location>
</feature>
<sequence length="80" mass="9272">MASWSSKFLTIGFIPFVNTIALHGLYIYECLYTDNRNSINFEDNYGLDLCQYFIYDVIILILSLTNICLGLIFCIPFNLE</sequence>
<proteinExistence type="predicted"/>
<name>A0A3M7SIG3_BRAPC</name>
<dbReference type="AlphaFoldDB" id="A0A3M7SIG3"/>
<organism evidence="2 3">
    <name type="scientific">Brachionus plicatilis</name>
    <name type="common">Marine rotifer</name>
    <name type="synonym">Brachionus muelleri</name>
    <dbReference type="NCBI Taxonomy" id="10195"/>
    <lineage>
        <taxon>Eukaryota</taxon>
        <taxon>Metazoa</taxon>
        <taxon>Spiralia</taxon>
        <taxon>Gnathifera</taxon>
        <taxon>Rotifera</taxon>
        <taxon>Eurotatoria</taxon>
        <taxon>Monogononta</taxon>
        <taxon>Pseudotrocha</taxon>
        <taxon>Ploima</taxon>
        <taxon>Brachionidae</taxon>
        <taxon>Brachionus</taxon>
    </lineage>
</organism>
<evidence type="ECO:0000313" key="2">
    <source>
        <dbReference type="EMBL" id="RNA35380.1"/>
    </source>
</evidence>
<keyword evidence="3" id="KW-1185">Reference proteome</keyword>
<reference evidence="2 3" key="1">
    <citation type="journal article" date="2018" name="Sci. Rep.">
        <title>Genomic signatures of local adaptation to the degree of environmental predictability in rotifers.</title>
        <authorList>
            <person name="Franch-Gras L."/>
            <person name="Hahn C."/>
            <person name="Garcia-Roger E.M."/>
            <person name="Carmona M.J."/>
            <person name="Serra M."/>
            <person name="Gomez A."/>
        </authorList>
    </citation>
    <scope>NUCLEOTIDE SEQUENCE [LARGE SCALE GENOMIC DNA]</scope>
    <source>
        <strain evidence="2">HYR1</strain>
    </source>
</reference>
<dbReference type="EMBL" id="REGN01001331">
    <property type="protein sequence ID" value="RNA35380.1"/>
    <property type="molecule type" value="Genomic_DNA"/>
</dbReference>
<dbReference type="Proteomes" id="UP000276133">
    <property type="component" value="Unassembled WGS sequence"/>
</dbReference>
<keyword evidence="1" id="KW-1133">Transmembrane helix</keyword>
<evidence type="ECO:0000256" key="1">
    <source>
        <dbReference type="SAM" id="Phobius"/>
    </source>
</evidence>
<protein>
    <submittedName>
        <fullName evidence="2">Uncharacterized protein</fullName>
    </submittedName>
</protein>
<accession>A0A3M7SIG3</accession>
<evidence type="ECO:0000313" key="3">
    <source>
        <dbReference type="Proteomes" id="UP000276133"/>
    </source>
</evidence>
<dbReference type="OrthoDB" id="10414195at2759"/>
<gene>
    <name evidence="2" type="ORF">BpHYR1_051850</name>
</gene>
<keyword evidence="1" id="KW-0472">Membrane</keyword>
<keyword evidence="1" id="KW-0812">Transmembrane</keyword>